<dbReference type="OrthoDB" id="275270at2"/>
<feature type="region of interest" description="Disordered" evidence="1">
    <location>
        <begin position="31"/>
        <end position="91"/>
    </location>
</feature>
<dbReference type="Pfam" id="PF20774">
    <property type="entry name" value="InhA-like_VEG"/>
    <property type="match status" value="1"/>
</dbReference>
<proteinExistence type="predicted"/>
<protein>
    <recommendedName>
        <fullName evidence="7">Protease</fullName>
    </recommendedName>
</protein>
<dbReference type="RefSeq" id="WP_143658022.1">
    <property type="nucleotide sequence ID" value="NZ_MWQN01000001.1"/>
</dbReference>
<evidence type="ECO:0000313" key="5">
    <source>
        <dbReference type="EMBL" id="OPC82770.1"/>
    </source>
</evidence>
<dbReference type="EMBL" id="MWQN01000001">
    <property type="protein sequence ID" value="OPC82770.1"/>
    <property type="molecule type" value="Genomic_DNA"/>
</dbReference>
<dbReference type="GO" id="GO:0006508">
    <property type="term" value="P:proteolysis"/>
    <property type="evidence" value="ECO:0007669"/>
    <property type="project" value="InterPro"/>
</dbReference>
<dbReference type="Proteomes" id="UP000190037">
    <property type="component" value="Unassembled WGS sequence"/>
</dbReference>
<dbReference type="PANTHER" id="PTHR41775:SF1">
    <property type="entry name" value="PEPTIDASE M6-LIKE DOMAIN-CONTAINING PROTEIN"/>
    <property type="match status" value="1"/>
</dbReference>
<sequence>MNPRRVTPALVTVLCALLVLAAVPTRAAPRLDEPAAGADSGAFAERDHDLSHPFSERRRQRRDAAVRAMTEKPGLTSRTVPAGAAGSAETRPPAESRVFVILVEFGDRLDGPNGQRYGSRPGPRHNTIPAPDRTQDTTTMWRPSYERDHYRDLFFGPGTVAPSLASYYLRQSAGRYSIDGEVADWVRVPYNEARYGNDACGRNVCRDVWALVRDALRAWYDGRVAEGLSAARIRERLASFDRWDRDDFDGDGNFDEPDGYLDNVEIVHAGVDKAQGGGEQGRGAIWSHRWYAEADQVGRTGPAGNRAGGVPIGDSGMWVGDYTMQPENGGLGVIAHEFGHNLGLPDLYDQGDSTDGPPGFWSLMALGAYLGDEDGAGSLPGALSAWDKLQLGWLDVRVIDPTRKTVVQLAPNQSTGDPQALLIPLPPRPNGAKRWYIVENRQYVGADTALVDGPYQLTAGKRVATHFPYGEGVLIWLWDTAFTDNDVSRHPGEGLILPIDIHPDPLRDPSGKPLPTRFQTADAALTAESEQTSAITLGRLGTFPSRPGTPTFTDTATTYWSQASPTTGVKVPHTGVQIQTEGLTRTGGATRVTITKSTS</sequence>
<name>A0A1T3P1K7_9ACTN</name>
<dbReference type="NCBIfam" id="TIGR03296">
    <property type="entry name" value="M6dom_TIGR03296"/>
    <property type="match status" value="1"/>
</dbReference>
<feature type="domain" description="Immune inhibitor A-like metallopeptidase VEG" evidence="4">
    <location>
        <begin position="433"/>
        <end position="579"/>
    </location>
</feature>
<feature type="chain" id="PRO_5010525467" description="Protease" evidence="2">
    <location>
        <begin position="28"/>
        <end position="599"/>
    </location>
</feature>
<dbReference type="InterPro" id="IPR024079">
    <property type="entry name" value="MetalloPept_cat_dom_sf"/>
</dbReference>
<dbReference type="SUPFAM" id="SSF55486">
    <property type="entry name" value="Metalloproteases ('zincins'), catalytic domain"/>
    <property type="match status" value="1"/>
</dbReference>
<dbReference type="InterPro" id="IPR048665">
    <property type="entry name" value="InhA-like_VEG"/>
</dbReference>
<dbReference type="GO" id="GO:0008237">
    <property type="term" value="F:metallopeptidase activity"/>
    <property type="evidence" value="ECO:0007669"/>
    <property type="project" value="InterPro"/>
</dbReference>
<organism evidence="5 6">
    <name type="scientific">Embleya scabrispora</name>
    <dbReference type="NCBI Taxonomy" id="159449"/>
    <lineage>
        <taxon>Bacteria</taxon>
        <taxon>Bacillati</taxon>
        <taxon>Actinomycetota</taxon>
        <taxon>Actinomycetes</taxon>
        <taxon>Kitasatosporales</taxon>
        <taxon>Streptomycetaceae</taxon>
        <taxon>Embleya</taxon>
    </lineage>
</organism>
<feature type="compositionally biased region" description="Basic and acidic residues" evidence="1">
    <location>
        <begin position="44"/>
        <end position="65"/>
    </location>
</feature>
<evidence type="ECO:0000256" key="2">
    <source>
        <dbReference type="SAM" id="SignalP"/>
    </source>
</evidence>
<keyword evidence="6" id="KW-1185">Reference proteome</keyword>
<evidence type="ECO:0000259" key="3">
    <source>
        <dbReference type="Pfam" id="PF05547"/>
    </source>
</evidence>
<accession>A0A1T3P1K7</accession>
<evidence type="ECO:0000256" key="1">
    <source>
        <dbReference type="SAM" id="MobiDB-lite"/>
    </source>
</evidence>
<dbReference type="STRING" id="159449.B4N89_19120"/>
<dbReference type="Gene3D" id="3.40.390.10">
    <property type="entry name" value="Collagenase (Catalytic Domain)"/>
    <property type="match status" value="1"/>
</dbReference>
<evidence type="ECO:0000313" key="6">
    <source>
        <dbReference type="Proteomes" id="UP000190037"/>
    </source>
</evidence>
<dbReference type="InterPro" id="IPR008757">
    <property type="entry name" value="Peptidase_M6-like_domain"/>
</dbReference>
<feature type="region of interest" description="Disordered" evidence="1">
    <location>
        <begin position="110"/>
        <end position="138"/>
    </location>
</feature>
<evidence type="ECO:0000259" key="4">
    <source>
        <dbReference type="Pfam" id="PF20774"/>
    </source>
</evidence>
<dbReference type="Pfam" id="PF05547">
    <property type="entry name" value="Peptidase_M6"/>
    <property type="match status" value="1"/>
</dbReference>
<reference evidence="5 6" key="1">
    <citation type="submission" date="2017-03" db="EMBL/GenBank/DDBJ databases">
        <title>Draft genome sequence of Streptomyces scabrisporus NF3, endophyte isolated from Amphipterygium adstringens.</title>
        <authorList>
            <person name="Vazquez M."/>
            <person name="Ceapa C.D."/>
            <person name="Rodriguez Luna D."/>
            <person name="Sanchez Esquivel S."/>
        </authorList>
    </citation>
    <scope>NUCLEOTIDE SEQUENCE [LARGE SCALE GENOMIC DNA]</scope>
    <source>
        <strain evidence="5 6">NF3</strain>
    </source>
</reference>
<comment type="caution">
    <text evidence="5">The sequence shown here is derived from an EMBL/GenBank/DDBJ whole genome shotgun (WGS) entry which is preliminary data.</text>
</comment>
<dbReference type="AlphaFoldDB" id="A0A1T3P1K7"/>
<gene>
    <name evidence="5" type="ORF">B4N89_19120</name>
</gene>
<feature type="domain" description="Peptidase M6-like" evidence="3">
    <location>
        <begin position="96"/>
        <end position="393"/>
    </location>
</feature>
<keyword evidence="2" id="KW-0732">Signal</keyword>
<dbReference type="PANTHER" id="PTHR41775">
    <property type="entry name" value="SECRETED PROTEIN-RELATED"/>
    <property type="match status" value="1"/>
</dbReference>
<evidence type="ECO:0008006" key="7">
    <source>
        <dbReference type="Google" id="ProtNLM"/>
    </source>
</evidence>
<feature type="signal peptide" evidence="2">
    <location>
        <begin position="1"/>
        <end position="27"/>
    </location>
</feature>